<gene>
    <name evidence="1" type="ORF">PR048_000851</name>
</gene>
<evidence type="ECO:0000313" key="2">
    <source>
        <dbReference type="Proteomes" id="UP001159363"/>
    </source>
</evidence>
<dbReference type="Proteomes" id="UP001159363">
    <property type="component" value="Chromosome 1"/>
</dbReference>
<reference evidence="1 2" key="1">
    <citation type="submission" date="2023-02" db="EMBL/GenBank/DDBJ databases">
        <title>LHISI_Scaffold_Assembly.</title>
        <authorList>
            <person name="Stuart O.P."/>
            <person name="Cleave R."/>
            <person name="Magrath M.J.L."/>
            <person name="Mikheyev A.S."/>
        </authorList>
    </citation>
    <scope>NUCLEOTIDE SEQUENCE [LARGE SCALE GENOMIC DNA]</scope>
    <source>
        <strain evidence="1">Daus_M_001</strain>
        <tissue evidence="1">Leg muscle</tissue>
    </source>
</reference>
<keyword evidence="2" id="KW-1185">Reference proteome</keyword>
<comment type="caution">
    <text evidence="1">The sequence shown here is derived from an EMBL/GenBank/DDBJ whole genome shotgun (WGS) entry which is preliminary data.</text>
</comment>
<protein>
    <submittedName>
        <fullName evidence="1">Uncharacterized protein</fullName>
    </submittedName>
</protein>
<name>A0ABQ9IFR5_9NEOP</name>
<sequence length="122" mass="13271">MFHIACHELTLCGGEEVTTPSANSLLLVVDRWGVDSCSVEVMCPTVCEERSWVDLMLFAADVVAIQGANRGDVGWKTAQLRCFSRDSLADVCLSEAENEGNIEGPAFKEDNPILPAALEKQQ</sequence>
<evidence type="ECO:0000313" key="1">
    <source>
        <dbReference type="EMBL" id="KAJ8895515.1"/>
    </source>
</evidence>
<accession>A0ABQ9IFR5</accession>
<dbReference type="EMBL" id="JARBHB010000001">
    <property type="protein sequence ID" value="KAJ8895515.1"/>
    <property type="molecule type" value="Genomic_DNA"/>
</dbReference>
<organism evidence="1 2">
    <name type="scientific">Dryococelus australis</name>
    <dbReference type="NCBI Taxonomy" id="614101"/>
    <lineage>
        <taxon>Eukaryota</taxon>
        <taxon>Metazoa</taxon>
        <taxon>Ecdysozoa</taxon>
        <taxon>Arthropoda</taxon>
        <taxon>Hexapoda</taxon>
        <taxon>Insecta</taxon>
        <taxon>Pterygota</taxon>
        <taxon>Neoptera</taxon>
        <taxon>Polyneoptera</taxon>
        <taxon>Phasmatodea</taxon>
        <taxon>Verophasmatodea</taxon>
        <taxon>Anareolatae</taxon>
        <taxon>Phasmatidae</taxon>
        <taxon>Eurycanthinae</taxon>
        <taxon>Dryococelus</taxon>
    </lineage>
</organism>
<proteinExistence type="predicted"/>